<keyword evidence="3" id="KW-0732">Signal</keyword>
<dbReference type="Pfam" id="PF09335">
    <property type="entry name" value="VTT_dom"/>
    <property type="match status" value="1"/>
</dbReference>
<accession>A0A5C3F8L7</accession>
<feature type="compositionally biased region" description="Low complexity" evidence="6">
    <location>
        <begin position="347"/>
        <end position="359"/>
    </location>
</feature>
<feature type="domain" description="VTT" evidence="8">
    <location>
        <begin position="527"/>
        <end position="666"/>
    </location>
</feature>
<feature type="compositionally biased region" description="Basic and acidic residues" evidence="6">
    <location>
        <begin position="749"/>
        <end position="762"/>
    </location>
</feature>
<feature type="region of interest" description="Disordered" evidence="6">
    <location>
        <begin position="1"/>
        <end position="87"/>
    </location>
</feature>
<dbReference type="OrthoDB" id="3364966at2759"/>
<feature type="transmembrane region" description="Helical" evidence="7">
    <location>
        <begin position="626"/>
        <end position="648"/>
    </location>
</feature>
<dbReference type="AlphaFoldDB" id="A0A5C3F8L7"/>
<evidence type="ECO:0000256" key="3">
    <source>
        <dbReference type="ARBA" id="ARBA00022729"/>
    </source>
</evidence>
<dbReference type="PANTHER" id="PTHR43220">
    <property type="match status" value="1"/>
</dbReference>
<feature type="compositionally biased region" description="Pro residues" evidence="6">
    <location>
        <begin position="330"/>
        <end position="342"/>
    </location>
</feature>
<feature type="transmembrane region" description="Helical" evidence="7">
    <location>
        <begin position="703"/>
        <end position="720"/>
    </location>
</feature>
<feature type="compositionally biased region" description="Low complexity" evidence="6">
    <location>
        <begin position="776"/>
        <end position="789"/>
    </location>
</feature>
<organism evidence="9 10">
    <name type="scientific">Pseudozyma flocculosa</name>
    <dbReference type="NCBI Taxonomy" id="84751"/>
    <lineage>
        <taxon>Eukaryota</taxon>
        <taxon>Fungi</taxon>
        <taxon>Dikarya</taxon>
        <taxon>Basidiomycota</taxon>
        <taxon>Ustilaginomycotina</taxon>
        <taxon>Ustilaginomycetes</taxon>
        <taxon>Ustilaginales</taxon>
        <taxon>Ustilaginaceae</taxon>
        <taxon>Pseudozyma</taxon>
    </lineage>
</organism>
<dbReference type="PANTHER" id="PTHR43220:SF21">
    <property type="entry name" value="TRANSMEMBRANE PROTEIN 41A"/>
    <property type="match status" value="1"/>
</dbReference>
<feature type="compositionally biased region" description="Polar residues" evidence="6">
    <location>
        <begin position="72"/>
        <end position="87"/>
    </location>
</feature>
<comment type="subcellular location">
    <subcellularLocation>
        <location evidence="1">Membrane</location>
        <topology evidence="1">Multi-pass membrane protein</topology>
    </subcellularLocation>
</comment>
<evidence type="ECO:0000259" key="8">
    <source>
        <dbReference type="Pfam" id="PF09335"/>
    </source>
</evidence>
<evidence type="ECO:0000313" key="9">
    <source>
        <dbReference type="EMBL" id="SPO40814.1"/>
    </source>
</evidence>
<feature type="transmembrane region" description="Helical" evidence="7">
    <location>
        <begin position="552"/>
        <end position="579"/>
    </location>
</feature>
<evidence type="ECO:0000256" key="1">
    <source>
        <dbReference type="ARBA" id="ARBA00004141"/>
    </source>
</evidence>
<gene>
    <name evidence="9" type="ORF">PSFLO_06296</name>
</gene>
<keyword evidence="2 7" id="KW-0812">Transmembrane</keyword>
<feature type="region of interest" description="Disordered" evidence="6">
    <location>
        <begin position="731"/>
        <end position="795"/>
    </location>
</feature>
<feature type="compositionally biased region" description="Polar residues" evidence="6">
    <location>
        <begin position="163"/>
        <end position="174"/>
    </location>
</feature>
<evidence type="ECO:0000256" key="2">
    <source>
        <dbReference type="ARBA" id="ARBA00022692"/>
    </source>
</evidence>
<feature type="region of interest" description="Disordered" evidence="6">
    <location>
        <begin position="156"/>
        <end position="401"/>
    </location>
</feature>
<dbReference type="GO" id="GO:0016020">
    <property type="term" value="C:membrane"/>
    <property type="evidence" value="ECO:0007669"/>
    <property type="project" value="UniProtKB-SubCell"/>
</dbReference>
<keyword evidence="5 7" id="KW-0472">Membrane</keyword>
<evidence type="ECO:0000256" key="5">
    <source>
        <dbReference type="ARBA" id="ARBA00023136"/>
    </source>
</evidence>
<evidence type="ECO:0000313" key="10">
    <source>
        <dbReference type="Proteomes" id="UP000323386"/>
    </source>
</evidence>
<dbReference type="Proteomes" id="UP000323386">
    <property type="component" value="Unassembled WGS sequence"/>
</dbReference>
<dbReference type="InterPro" id="IPR045014">
    <property type="entry name" value="TM41A/B"/>
</dbReference>
<evidence type="ECO:0000256" key="4">
    <source>
        <dbReference type="ARBA" id="ARBA00022989"/>
    </source>
</evidence>
<feature type="compositionally biased region" description="Polar residues" evidence="6">
    <location>
        <begin position="318"/>
        <end position="329"/>
    </location>
</feature>
<dbReference type="EMBL" id="OOIP01000022">
    <property type="protein sequence ID" value="SPO40814.1"/>
    <property type="molecule type" value="Genomic_DNA"/>
</dbReference>
<keyword evidence="10" id="KW-1185">Reference proteome</keyword>
<feature type="compositionally biased region" description="Polar residues" evidence="6">
    <location>
        <begin position="211"/>
        <end position="230"/>
    </location>
</feature>
<feature type="compositionally biased region" description="Pro residues" evidence="6">
    <location>
        <begin position="1"/>
        <end position="10"/>
    </location>
</feature>
<feature type="transmembrane region" description="Helical" evidence="7">
    <location>
        <begin position="449"/>
        <end position="471"/>
    </location>
</feature>
<sequence length="823" mass="87819">MASSPPPQSPPRLQRAMTEHPSPGREGSAARLASHASIEDIMGHEGPLSQRLPDGSDAQASSAALRRDPFAATTSGPRSRARSISSNGVSLIAVPSSLGVTPLSPVVDDFLHHPFRGPGTPDFTLTTGKRNDHDRSRTMASLGQGLEVLSNVERSGFGGAYQDDSNAASGSRPRSPSDASDAQSDDSTDKKRAMPRNQFLQRPKLAGLRSFISSFTSGANQDGSPAQTPQDEMPAAKPTFPAWQAKVRPAQPQPLVMPAARPAGPDGLRGFNADSPPLTPTSDLDEAPNYEQSGKLPSIVTPRQARHHGASRHPWSAAQASFDSGRPTTTTPPYPNQAPFTPPLTTSSGRSSPIASSRPFSPPTRPESTLNMQGVLPSHLMSGFSSRPPTPTSTHTTSSERSFGRIGAAKWDSDSFRIDSLGRTLAALLPRIQINMSSWRISLPPIRPYLPRLAFLAVIFVAATSCIAFMISTLPLTLPKHITSLTLAEIRDIAFSLKRYSESSAKAHTHTLLVISALFTWKQSFTIPGSLIMNVVYGAMYGTYMGTVYTSIFTAVGGVFCYLLSAPLAPLITSLPGLAKPLDAMRRALSPGRAHASGRSVMISNSRGSADGAVWSYLLVLRVLPIIPYGLMNIACGVLGVPLLPYGVTLAVGSIPWNFVTCQVGDLLQEIVEALPVDDGSGLKSGGGGGMKAIASHIWNRDMVIKLLLLSIASLIPMALSRYLKHRQRQEAAENEGYEPLSTAEEDELASRRSDEENDHSGSRRSSRIMAMQQRSPTTSATAMPASSSGADWYSTGNHLTVERAGHAREGTDASTAAKSMWL</sequence>
<name>A0A5C3F8L7_9BASI</name>
<dbReference type="InterPro" id="IPR032816">
    <property type="entry name" value="VTT_dom"/>
</dbReference>
<reference evidence="9 10" key="1">
    <citation type="submission" date="2018-03" db="EMBL/GenBank/DDBJ databases">
        <authorList>
            <person name="Guldener U."/>
        </authorList>
    </citation>
    <scope>NUCLEOTIDE SEQUENCE [LARGE SCALE GENOMIC DNA]</scope>
    <source>
        <strain evidence="9 10">DAOM196992</strain>
    </source>
</reference>
<proteinExistence type="predicted"/>
<protein>
    <recommendedName>
        <fullName evidence="8">VTT domain-containing protein</fullName>
    </recommendedName>
</protein>
<evidence type="ECO:0000256" key="6">
    <source>
        <dbReference type="SAM" id="MobiDB-lite"/>
    </source>
</evidence>
<feature type="transmembrane region" description="Helical" evidence="7">
    <location>
        <begin position="525"/>
        <end position="546"/>
    </location>
</feature>
<feature type="region of interest" description="Disordered" evidence="6">
    <location>
        <begin position="115"/>
        <end position="136"/>
    </location>
</feature>
<evidence type="ECO:0000256" key="7">
    <source>
        <dbReference type="SAM" id="Phobius"/>
    </source>
</evidence>
<keyword evidence="4 7" id="KW-1133">Transmembrane helix</keyword>